<evidence type="ECO:0000256" key="6">
    <source>
        <dbReference type="HAMAP-Rule" id="MF_01899"/>
    </source>
</evidence>
<dbReference type="OrthoDB" id="9800549at2"/>
<keyword evidence="3 6" id="KW-0540">Nuclease</keyword>
<keyword evidence="2 6" id="KW-0819">tRNA processing</keyword>
<evidence type="ECO:0000313" key="8">
    <source>
        <dbReference type="EMBL" id="TKB52811.1"/>
    </source>
</evidence>
<dbReference type="GO" id="GO:0008408">
    <property type="term" value="F:3'-5' exonuclease activity"/>
    <property type="evidence" value="ECO:0007669"/>
    <property type="project" value="InterPro"/>
</dbReference>
<dbReference type="HAMAP" id="MF_01899">
    <property type="entry name" value="RNase_D"/>
    <property type="match status" value="1"/>
</dbReference>
<dbReference type="SUPFAM" id="SSF47819">
    <property type="entry name" value="HRDC-like"/>
    <property type="match status" value="2"/>
</dbReference>
<dbReference type="Pfam" id="PF00570">
    <property type="entry name" value="HRDC"/>
    <property type="match status" value="1"/>
</dbReference>
<dbReference type="EMBL" id="SWCJ01000014">
    <property type="protein sequence ID" value="TKB52811.1"/>
    <property type="molecule type" value="Genomic_DNA"/>
</dbReference>
<gene>
    <name evidence="6 8" type="primary">rnd</name>
    <name evidence="8" type="ORF">FCL42_16005</name>
</gene>
<evidence type="ECO:0000256" key="3">
    <source>
        <dbReference type="ARBA" id="ARBA00022722"/>
    </source>
</evidence>
<dbReference type="InterPro" id="IPR044876">
    <property type="entry name" value="HRDC_dom_sf"/>
</dbReference>
<comment type="cofactor">
    <cofactor evidence="6">
        <name>a divalent metal cation</name>
        <dbReference type="ChEBI" id="CHEBI:60240"/>
    </cofactor>
</comment>
<dbReference type="GO" id="GO:0042780">
    <property type="term" value="P:tRNA 3'-end processing"/>
    <property type="evidence" value="ECO:0007669"/>
    <property type="project" value="UniProtKB-UniRule"/>
</dbReference>
<keyword evidence="1 6" id="KW-0963">Cytoplasm</keyword>
<dbReference type="Pfam" id="PF01612">
    <property type="entry name" value="DNA_pol_A_exo1"/>
    <property type="match status" value="1"/>
</dbReference>
<dbReference type="Pfam" id="PF21293">
    <property type="entry name" value="RNAseD_HRDC_C"/>
    <property type="match status" value="1"/>
</dbReference>
<dbReference type="EC" id="3.1.13.5" evidence="6"/>
<accession>A0A4U1BMN0</accession>
<dbReference type="InterPro" id="IPR051086">
    <property type="entry name" value="RNase_D-like"/>
</dbReference>
<dbReference type="PROSITE" id="PS50967">
    <property type="entry name" value="HRDC"/>
    <property type="match status" value="1"/>
</dbReference>
<dbReference type="InterPro" id="IPR002562">
    <property type="entry name" value="3'-5'_exonuclease_dom"/>
</dbReference>
<comment type="subcellular location">
    <subcellularLocation>
        <location evidence="6">Cytoplasm</location>
    </subcellularLocation>
</comment>
<dbReference type="CDD" id="cd06142">
    <property type="entry name" value="RNaseD_exo"/>
    <property type="match status" value="1"/>
</dbReference>
<evidence type="ECO:0000313" key="9">
    <source>
        <dbReference type="Proteomes" id="UP000305675"/>
    </source>
</evidence>
<keyword evidence="5 6" id="KW-0269">Exonuclease</keyword>
<dbReference type="SMART" id="SM00474">
    <property type="entry name" value="35EXOc"/>
    <property type="match status" value="1"/>
</dbReference>
<feature type="domain" description="HRDC" evidence="7">
    <location>
        <begin position="212"/>
        <end position="292"/>
    </location>
</feature>
<comment type="similarity">
    <text evidence="6">Belongs to the RNase D family.</text>
</comment>
<dbReference type="GO" id="GO:0000166">
    <property type="term" value="F:nucleotide binding"/>
    <property type="evidence" value="ECO:0007669"/>
    <property type="project" value="InterPro"/>
</dbReference>
<dbReference type="GO" id="GO:0005737">
    <property type="term" value="C:cytoplasm"/>
    <property type="evidence" value="ECO:0007669"/>
    <property type="project" value="UniProtKB-SubCell"/>
</dbReference>
<dbReference type="GO" id="GO:0003676">
    <property type="term" value="F:nucleic acid binding"/>
    <property type="evidence" value="ECO:0007669"/>
    <property type="project" value="InterPro"/>
</dbReference>
<evidence type="ECO:0000256" key="1">
    <source>
        <dbReference type="ARBA" id="ARBA00022490"/>
    </source>
</evidence>
<dbReference type="Gene3D" id="1.10.150.80">
    <property type="entry name" value="HRDC domain"/>
    <property type="match status" value="2"/>
</dbReference>
<dbReference type="PANTHER" id="PTHR47649">
    <property type="entry name" value="RIBONUCLEASE D"/>
    <property type="match status" value="1"/>
</dbReference>
<dbReference type="SUPFAM" id="SSF53098">
    <property type="entry name" value="Ribonuclease H-like"/>
    <property type="match status" value="1"/>
</dbReference>
<dbReference type="Proteomes" id="UP000305675">
    <property type="component" value="Unassembled WGS sequence"/>
</dbReference>
<protein>
    <recommendedName>
        <fullName evidence="6">Ribonuclease D</fullName>
        <shortName evidence="6">RNase D</shortName>
        <ecNumber evidence="6">3.1.13.5</ecNumber>
    </recommendedName>
</protein>
<keyword evidence="9" id="KW-1185">Reference proteome</keyword>
<dbReference type="InterPro" id="IPR002121">
    <property type="entry name" value="HRDC_dom"/>
</dbReference>
<dbReference type="InterPro" id="IPR010997">
    <property type="entry name" value="HRDC-like_sf"/>
</dbReference>
<evidence type="ECO:0000256" key="4">
    <source>
        <dbReference type="ARBA" id="ARBA00022801"/>
    </source>
</evidence>
<organism evidence="8 9">
    <name type="scientific">Ferrimonas aestuarii</name>
    <dbReference type="NCBI Taxonomy" id="2569539"/>
    <lineage>
        <taxon>Bacteria</taxon>
        <taxon>Pseudomonadati</taxon>
        <taxon>Pseudomonadota</taxon>
        <taxon>Gammaproteobacteria</taxon>
        <taxon>Alteromonadales</taxon>
        <taxon>Ferrimonadaceae</taxon>
        <taxon>Ferrimonas</taxon>
    </lineage>
</organism>
<dbReference type="GO" id="GO:0033890">
    <property type="term" value="F:ribonuclease D activity"/>
    <property type="evidence" value="ECO:0007669"/>
    <property type="project" value="UniProtKB-UniRule"/>
</dbReference>
<dbReference type="InterPro" id="IPR012337">
    <property type="entry name" value="RNaseH-like_sf"/>
</dbReference>
<proteinExistence type="inferred from homology"/>
<dbReference type="NCBIfam" id="TIGR01388">
    <property type="entry name" value="rnd"/>
    <property type="match status" value="1"/>
</dbReference>
<evidence type="ECO:0000256" key="5">
    <source>
        <dbReference type="ARBA" id="ARBA00022839"/>
    </source>
</evidence>
<comment type="caution">
    <text evidence="8">The sequence shown here is derived from an EMBL/GenBank/DDBJ whole genome shotgun (WGS) entry which is preliminary data.</text>
</comment>
<dbReference type="InterPro" id="IPR048579">
    <property type="entry name" value="RNAseD_HRDC_C"/>
</dbReference>
<dbReference type="InterPro" id="IPR006292">
    <property type="entry name" value="RNase_D"/>
</dbReference>
<dbReference type="Gene3D" id="3.30.420.10">
    <property type="entry name" value="Ribonuclease H-like superfamily/Ribonuclease H"/>
    <property type="match status" value="1"/>
</dbReference>
<dbReference type="RefSeq" id="WP_136864434.1">
    <property type="nucleotide sequence ID" value="NZ_SWCJ01000014.1"/>
</dbReference>
<evidence type="ECO:0000259" key="7">
    <source>
        <dbReference type="PROSITE" id="PS50967"/>
    </source>
</evidence>
<comment type="function">
    <text evidence="6">Exonuclease involved in the 3' processing of various precursor tRNAs. Initiates hydrolysis at the 3'-terminus of an RNA molecule and releases 5'-mononucleotides.</text>
</comment>
<evidence type="ECO:0000256" key="2">
    <source>
        <dbReference type="ARBA" id="ARBA00022694"/>
    </source>
</evidence>
<reference evidence="8 9" key="1">
    <citation type="submission" date="2019-04" db="EMBL/GenBank/DDBJ databases">
        <authorList>
            <person name="Hwang J.C."/>
        </authorList>
    </citation>
    <scope>NUCLEOTIDE SEQUENCE [LARGE SCALE GENOMIC DNA]</scope>
    <source>
        <strain evidence="8 9">IMCC35002</strain>
    </source>
</reference>
<keyword evidence="4 6" id="KW-0378">Hydrolase</keyword>
<comment type="catalytic activity">
    <reaction evidence="6">
        <text>Exonucleolytic cleavage that removes extra residues from the 3'-terminus of tRNA to produce 5'-mononucleotides.</text>
        <dbReference type="EC" id="3.1.13.5"/>
    </reaction>
</comment>
<dbReference type="AlphaFoldDB" id="A0A4U1BMN0"/>
<name>A0A4U1BMN0_9GAMM</name>
<dbReference type="InterPro" id="IPR036397">
    <property type="entry name" value="RNaseH_sf"/>
</dbReference>
<dbReference type="SMART" id="SM00341">
    <property type="entry name" value="HRDC"/>
    <property type="match status" value="1"/>
</dbReference>
<sequence length="369" mass="41778">MNLDWQWIDNDDQLAQLCQQCRQHDAVALDTEFVRTRTLYAQLGLIQIFDGTTLALVDPLAISDLTPFWQLLEDESVVKVLHSCSEDLEIFAQQGKVQPKPLFDTQVAGVLLNKGGAMGYGKLVQAYLDIELDKGEARTDWLRRPLSDKQLNYAAADVFYLLKVYRMMDEEIQTLGRHSWLLQEGQRLTSDRLSPVNPDYAYLKVKNAYQLRPEQLAILQSLAAWRLKVAQQRDLALNFVIKDAALLQIAKRAPHSIGYLAQLDCLTERDVQRHGRNIINAVAAANVDNPPPPVDPLNADPEFRDAAKKVRKLLLALSEEHQVASEMLASKKLVQQYLKWRFAPTESLPIILQGWRGDLVSNALSELTL</sequence>
<dbReference type="PANTHER" id="PTHR47649:SF1">
    <property type="entry name" value="RIBONUCLEASE D"/>
    <property type="match status" value="1"/>
</dbReference>